<dbReference type="OrthoDB" id="325792at2759"/>
<dbReference type="Proteomes" id="UP000039865">
    <property type="component" value="Unassembled WGS sequence"/>
</dbReference>
<dbReference type="PROSITE" id="PS50222">
    <property type="entry name" value="EF_HAND_2"/>
    <property type="match status" value="1"/>
</dbReference>
<gene>
    <name evidence="2" type="primary">Contig915.g1015</name>
    <name evidence="2" type="ORF">STYLEM_7414</name>
</gene>
<dbReference type="Gene3D" id="1.10.238.10">
    <property type="entry name" value="EF-hand"/>
    <property type="match status" value="1"/>
</dbReference>
<feature type="domain" description="EF-hand" evidence="1">
    <location>
        <begin position="380"/>
        <end position="415"/>
    </location>
</feature>
<dbReference type="SMART" id="SM00054">
    <property type="entry name" value="EFh"/>
    <property type="match status" value="2"/>
</dbReference>
<dbReference type="EMBL" id="CCKQ01007094">
    <property type="protein sequence ID" value="CDW78437.1"/>
    <property type="molecule type" value="Genomic_DNA"/>
</dbReference>
<evidence type="ECO:0000313" key="3">
    <source>
        <dbReference type="Proteomes" id="UP000039865"/>
    </source>
</evidence>
<reference evidence="2 3" key="1">
    <citation type="submission" date="2014-06" db="EMBL/GenBank/DDBJ databases">
        <authorList>
            <person name="Swart Estienne"/>
        </authorList>
    </citation>
    <scope>NUCLEOTIDE SEQUENCE [LARGE SCALE GENOMIC DNA]</scope>
    <source>
        <strain evidence="2 3">130c</strain>
    </source>
</reference>
<dbReference type="CDD" id="cd00051">
    <property type="entry name" value="EFh"/>
    <property type="match status" value="1"/>
</dbReference>
<dbReference type="SUPFAM" id="SSF47473">
    <property type="entry name" value="EF-hand"/>
    <property type="match status" value="1"/>
</dbReference>
<keyword evidence="3" id="KW-1185">Reference proteome</keyword>
<protein>
    <submittedName>
        <fullName evidence="2">Ef hand family protein</fullName>
    </submittedName>
</protein>
<evidence type="ECO:0000313" key="2">
    <source>
        <dbReference type="EMBL" id="CDW78437.1"/>
    </source>
</evidence>
<sequence>MPNSTAANSVYLITNEAYAQLTLDKNGLINVDVFISTAEDHEILLSEKDQQYLKTKMIQNNSKIIYEDVIKELALIVITERQEPDGEDSFSQKENHQQSQNFQWVLRSNNKDLLQALKSQGGMFQNLTNLHKINKKPPMMQKRLLISRKLSNQNSVNSNSNDSMIQLIGSFSDELQTVIKRIIGHKQAKPRNTGIDWKKQISAASKKINIHKNIQTKIFIKAAISQERIQQQKDKIRKYMKDNQIDIMHLNEINNVFLDCDEDRHGQISKRKFLIQIAEQNLQFPADFLFKLISDLQINPEDTSEDAVLNYENLKNIIEIYNNCPTFLKYDNHQLQFIGFRGDNNNSDNFKQNMDLNRDMSQSHDRIDKLLQYVHARIEEKFKDFRKAFRSFDKNFDGGLNFKEFITGMDGIGIKLKLTDYRLLFDAIDYDQEGEIGFSKFCLLNTDRRSDLQQLKQEYLRSQETKSVISNSRIGGKYQKPPLPFLQIKGEQATHHDSTSKTHPLFGDGNIPKNKDMNSFTKSIQQGNQVQTYMQKRFLRSAQKGGLKTVQDMPEGHSFGQVYNRDHDMVAILTNSYQDELKRSTIEELRQTLAQKRIYISKPTHAQQIRDKLTRNKYLNTLGRPGSVSIPRSSSDNKRLFSKDIMMKGMTPSSLQQSQSNSFIKKL</sequence>
<dbReference type="InterPro" id="IPR002048">
    <property type="entry name" value="EF_hand_dom"/>
</dbReference>
<proteinExistence type="predicted"/>
<evidence type="ECO:0000259" key="1">
    <source>
        <dbReference type="PROSITE" id="PS50222"/>
    </source>
</evidence>
<organism evidence="2 3">
    <name type="scientific">Stylonychia lemnae</name>
    <name type="common">Ciliate</name>
    <dbReference type="NCBI Taxonomy" id="5949"/>
    <lineage>
        <taxon>Eukaryota</taxon>
        <taxon>Sar</taxon>
        <taxon>Alveolata</taxon>
        <taxon>Ciliophora</taxon>
        <taxon>Intramacronucleata</taxon>
        <taxon>Spirotrichea</taxon>
        <taxon>Stichotrichia</taxon>
        <taxon>Sporadotrichida</taxon>
        <taxon>Oxytrichidae</taxon>
        <taxon>Stylonychinae</taxon>
        <taxon>Stylonychia</taxon>
    </lineage>
</organism>
<dbReference type="InParanoid" id="A0A078AA57"/>
<accession>A0A078AA57</accession>
<dbReference type="GO" id="GO:0005509">
    <property type="term" value="F:calcium ion binding"/>
    <property type="evidence" value="ECO:0007669"/>
    <property type="project" value="InterPro"/>
</dbReference>
<dbReference type="AlphaFoldDB" id="A0A078AA57"/>
<name>A0A078AA57_STYLE</name>
<dbReference type="InterPro" id="IPR011992">
    <property type="entry name" value="EF-hand-dom_pair"/>
</dbReference>